<evidence type="ECO:0000313" key="2">
    <source>
        <dbReference type="EMBL" id="OQM43544.1"/>
    </source>
</evidence>
<evidence type="ECO:0000259" key="1">
    <source>
        <dbReference type="Pfam" id="PF10124"/>
    </source>
</evidence>
<name>A0A1V8P4H6_CITBR</name>
<comment type="caution">
    <text evidence="2">The sequence shown here is derived from an EMBL/GenBank/DDBJ whole genome shotgun (WGS) entry which is preliminary data.</text>
</comment>
<dbReference type="RefSeq" id="WP_080858610.1">
    <property type="nucleotide sequence ID" value="NZ_CP077405.1"/>
</dbReference>
<dbReference type="InterPro" id="IPR018774">
    <property type="entry name" value="Phage_Mu_GpT"/>
</dbReference>
<protein>
    <submittedName>
        <fullName evidence="2">Head protein</fullName>
    </submittedName>
</protein>
<sequence>MSTPTTPAMIEALFTGYKSDFQNGLGMAASQYKQIAMTVTSNTRSNTFGWLGQFPHFREWIGTRVMQQMAAHGYSITNKTWEDTVAISRDDFDDDILGIYSPIFQEMGRAAGCFPDELVFQALANADKTACYDGQNFFDAEHPVYEKVDGTGKMVPTSNLFTAKVGAAGATTAYTGPGWYLMDCTRVIKPIIYQNRRNPELVMQADPKTGVTFTDNQIVFGASLRSNVGYGFWQMAQMMKAPLDGDMFWEAWQAITDRKADGGRPLGLRPSVLVVPPSLEKVATKLLERELTVDGGATTTNELKGKVSLVVANWMPAATAATA</sequence>
<reference evidence="2 3" key="1">
    <citation type="submission" date="2017-03" db="EMBL/GenBank/DDBJ databases">
        <authorList>
            <person name="Afonso C.L."/>
            <person name="Miller P.J."/>
            <person name="Scott M.A."/>
            <person name="Spackman E."/>
            <person name="Goraichik I."/>
            <person name="Dimitrov K.M."/>
            <person name="Suarez D.L."/>
            <person name="Swayne D.E."/>
        </authorList>
    </citation>
    <scope>NUCLEOTIDE SEQUENCE [LARGE SCALE GENOMIC DNA]</scope>
    <source>
        <strain evidence="2 3">ATCC 51113</strain>
    </source>
</reference>
<organism evidence="2 3">
    <name type="scientific">Citrobacter braakii</name>
    <dbReference type="NCBI Taxonomy" id="57706"/>
    <lineage>
        <taxon>Bacteria</taxon>
        <taxon>Pseudomonadati</taxon>
        <taxon>Pseudomonadota</taxon>
        <taxon>Gammaproteobacteria</taxon>
        <taxon>Enterobacterales</taxon>
        <taxon>Enterobacteriaceae</taxon>
        <taxon>Citrobacter</taxon>
        <taxon>Citrobacter freundii complex</taxon>
    </lineage>
</organism>
<gene>
    <name evidence="2" type="ORF">BZK42_01250</name>
</gene>
<evidence type="ECO:0000313" key="3">
    <source>
        <dbReference type="Proteomes" id="UP000192573"/>
    </source>
</evidence>
<dbReference type="Proteomes" id="UP000192573">
    <property type="component" value="Unassembled WGS sequence"/>
</dbReference>
<dbReference type="EMBL" id="NAEW01000001">
    <property type="protein sequence ID" value="OQM43544.1"/>
    <property type="molecule type" value="Genomic_DNA"/>
</dbReference>
<feature type="domain" description="Bacteriophage Mu GpT" evidence="1">
    <location>
        <begin position="10"/>
        <end position="315"/>
    </location>
</feature>
<accession>A0A1V8P4H6</accession>
<dbReference type="AlphaFoldDB" id="A0A1V8P4H6"/>
<proteinExistence type="predicted"/>
<dbReference type="Pfam" id="PF10124">
    <property type="entry name" value="Mu-like_gpT"/>
    <property type="match status" value="1"/>
</dbReference>